<evidence type="ECO:0000259" key="1">
    <source>
        <dbReference type="Pfam" id="PF01370"/>
    </source>
</evidence>
<dbReference type="Proteomes" id="UP000215367">
    <property type="component" value="Unassembled WGS sequence"/>
</dbReference>
<proteinExistence type="predicted"/>
<protein>
    <submittedName>
        <fullName evidence="2">3-beta hydroxysteroid dehydrogenase</fullName>
    </submittedName>
</protein>
<dbReference type="InterPro" id="IPR051783">
    <property type="entry name" value="NAD(P)-dependent_oxidoreduct"/>
</dbReference>
<dbReference type="InterPro" id="IPR036291">
    <property type="entry name" value="NAD(P)-bd_dom_sf"/>
</dbReference>
<dbReference type="CDD" id="cd05262">
    <property type="entry name" value="SDR_a7"/>
    <property type="match status" value="1"/>
</dbReference>
<dbReference type="AlphaFoldDB" id="A0A235HJQ6"/>
<evidence type="ECO:0000313" key="3">
    <source>
        <dbReference type="Proteomes" id="UP000215367"/>
    </source>
</evidence>
<dbReference type="GO" id="GO:0005737">
    <property type="term" value="C:cytoplasm"/>
    <property type="evidence" value="ECO:0007669"/>
    <property type="project" value="TreeGrafter"/>
</dbReference>
<dbReference type="Gene3D" id="3.40.50.720">
    <property type="entry name" value="NAD(P)-binding Rossmann-like Domain"/>
    <property type="match status" value="1"/>
</dbReference>
<dbReference type="RefSeq" id="WP_094301323.1">
    <property type="nucleotide sequence ID" value="NZ_NOWT01000001.1"/>
</dbReference>
<dbReference type="GO" id="GO:0004029">
    <property type="term" value="F:aldehyde dehydrogenase (NAD+) activity"/>
    <property type="evidence" value="ECO:0007669"/>
    <property type="project" value="TreeGrafter"/>
</dbReference>
<dbReference type="SUPFAM" id="SSF51735">
    <property type="entry name" value="NAD(P)-binding Rossmann-fold domains"/>
    <property type="match status" value="1"/>
</dbReference>
<feature type="domain" description="NAD-dependent epimerase/dehydratase" evidence="1">
    <location>
        <begin position="3"/>
        <end position="75"/>
    </location>
</feature>
<organism evidence="2 3">
    <name type="scientific">Azospirillum brasilense</name>
    <dbReference type="NCBI Taxonomy" id="192"/>
    <lineage>
        <taxon>Bacteria</taxon>
        <taxon>Pseudomonadati</taxon>
        <taxon>Pseudomonadota</taxon>
        <taxon>Alphaproteobacteria</taxon>
        <taxon>Rhodospirillales</taxon>
        <taxon>Azospirillaceae</taxon>
        <taxon>Azospirillum</taxon>
    </lineage>
</organism>
<reference evidence="2 3" key="1">
    <citation type="submission" date="2017-07" db="EMBL/GenBank/DDBJ databases">
        <title>Whole genome sequence of Azospirillum brasilense 2A1, a potential biofertilizer strain.</title>
        <authorList>
            <person name="Fontana C.A."/>
            <person name="Toffoli L.M."/>
            <person name="Salazar S.M."/>
            <person name="Puglisi E."/>
            <person name="Pedraza R."/>
            <person name="Bassi D."/>
            <person name="Cocconcelli P.S."/>
        </authorList>
    </citation>
    <scope>NUCLEOTIDE SEQUENCE [LARGE SCALE GENOMIC DNA]</scope>
    <source>
        <strain evidence="2 3">2A1</strain>
    </source>
</reference>
<dbReference type="Pfam" id="PF01370">
    <property type="entry name" value="Epimerase"/>
    <property type="match status" value="1"/>
</dbReference>
<evidence type="ECO:0000313" key="2">
    <source>
        <dbReference type="EMBL" id="OYD86051.1"/>
    </source>
</evidence>
<dbReference type="InterPro" id="IPR001509">
    <property type="entry name" value="Epimerase_deHydtase"/>
</dbReference>
<dbReference type="PANTHER" id="PTHR48079">
    <property type="entry name" value="PROTEIN YEEZ"/>
    <property type="match status" value="1"/>
</dbReference>
<gene>
    <name evidence="2" type="ORF">CHT98_00280</name>
</gene>
<name>A0A235HJQ6_AZOBR</name>
<accession>A0A235HJQ6</accession>
<dbReference type="EMBL" id="NOWT01000001">
    <property type="protein sequence ID" value="OYD86051.1"/>
    <property type="molecule type" value="Genomic_DNA"/>
</dbReference>
<dbReference type="PANTHER" id="PTHR48079:SF6">
    <property type="entry name" value="NAD(P)-BINDING DOMAIN-CONTAINING PROTEIN-RELATED"/>
    <property type="match status" value="1"/>
</dbReference>
<comment type="caution">
    <text evidence="2">The sequence shown here is derived from an EMBL/GenBank/DDBJ whole genome shotgun (WGS) entry which is preliminary data.</text>
</comment>
<sequence length="297" mass="31076">MRVFVTGATGFVGSAIVQDLLSNGHRVLGLARSDAAAASLAAVGAEVHRGSLDDLESLRAAASAADGVIHTAFNHDFSRFADNCREDHQAILAMGEALEGSDRPLLVTAGAVVAARGPVAVESDPHRPPSDALPRRTELAAGELAARGVRVGVVRLPPSTHGIGDHGFTRVLHDIARRTGVSAYIGDGGNRWAAVHRRDAARLYRLALEAGAQGGPFHAIAEEGVPLRRVAEAIGARLGLPTVSKTPDEAAAHFGWFAFFAGIDCPTSSAHTRALLGWEPRETGLVADLSQPGYFTE</sequence>